<sequence length="357" mass="39584">MTRGKKPDPQKKKKAFDLLALIAIFARTNGIGLNDPTLVERFLADAEPRLREALGDPALIHGSRVERLFEATVLSLGRFKLLKSEDLGGVHGAQTYRAPDFRIVLNNGEQWLVEVKNVRSDDPAVQELQMSPAYLASLQDYADIVGTPLKLAIFWSTWKFWSVISPEQFRADDGSLKVSMAEAMVANDFGRLGEVTIMTKPPLRVVVHAAMDMPRSLTDEGVASFTGRSRTIYSGDVELTDPKDRKLAQILMLHGEWRVEGPFPLLDGDQICGVEYVANPVESPDQGWDGIGMASRIFSRHYADQTIDGAEVIQLNGDPAPDWFAPLASWDFKTSKLPLLLGIVQARDPSRLPEQSE</sequence>
<accession>A0ABU4W304</accession>
<comment type="caution">
    <text evidence="1">The sequence shown here is derived from an EMBL/GenBank/DDBJ whole genome shotgun (WGS) entry which is preliminary data.</text>
</comment>
<protein>
    <submittedName>
        <fullName evidence="1">Uncharacterized protein</fullName>
    </submittedName>
</protein>
<reference evidence="1" key="1">
    <citation type="journal article" date="2023" name="Phytobiomes J">
        <title>Deciphering the key players within the bacterial microbiota associated with aerial crown gall tumors on rhododendron: Insights into the gallobiome.</title>
        <authorList>
            <person name="Kuzmanovic N."/>
            <person name="Nesme J."/>
            <person name="Wolf J."/>
            <person name="Neumann-Schaal M."/>
            <person name="Petersen J."/>
            <person name="Fernandez-Gnecco G."/>
            <person name="Sproeer C."/>
            <person name="Bunk B."/>
            <person name="Overmann J."/>
            <person name="Sorensen S.J."/>
            <person name="Idczak E."/>
            <person name="Smalla K."/>
        </authorList>
    </citation>
    <scope>NUCLEOTIDE SEQUENCE [LARGE SCALE GENOMIC DNA]</scope>
    <source>
        <strain evidence="1">Rho-14.1</strain>
    </source>
</reference>
<name>A0ABU4W304_9HYPH</name>
<dbReference type="EMBL" id="JAVRAD010000014">
    <property type="protein sequence ID" value="MDX8332165.1"/>
    <property type="molecule type" value="Genomic_DNA"/>
</dbReference>
<evidence type="ECO:0000313" key="2">
    <source>
        <dbReference type="Proteomes" id="UP001277561"/>
    </source>
</evidence>
<evidence type="ECO:0000313" key="1">
    <source>
        <dbReference type="EMBL" id="MDX8332165.1"/>
    </source>
</evidence>
<gene>
    <name evidence="1" type="ORF">RMS29_23410</name>
</gene>
<dbReference type="Proteomes" id="UP001277561">
    <property type="component" value="Unassembled WGS sequence"/>
</dbReference>
<proteinExistence type="predicted"/>
<keyword evidence="2" id="KW-1185">Reference proteome</keyword>
<organism evidence="1 2">
    <name type="scientific">Agrobacterium rosae</name>
    <dbReference type="NCBI Taxonomy" id="1972867"/>
    <lineage>
        <taxon>Bacteria</taxon>
        <taxon>Pseudomonadati</taxon>
        <taxon>Pseudomonadota</taxon>
        <taxon>Alphaproteobacteria</taxon>
        <taxon>Hyphomicrobiales</taxon>
        <taxon>Rhizobiaceae</taxon>
        <taxon>Rhizobium/Agrobacterium group</taxon>
        <taxon>Agrobacterium</taxon>
    </lineage>
</organism>
<dbReference type="RefSeq" id="WP_320188557.1">
    <property type="nucleotide sequence ID" value="NZ_CP192769.1"/>
</dbReference>